<accession>A0A5K3FZ00</accession>
<keyword evidence="6" id="KW-1133">Transmembrane helix</keyword>
<dbReference type="Gene3D" id="2.60.40.1510">
    <property type="entry name" value="ntegrin, alpha v. Chain A, domain 3"/>
    <property type="match status" value="1"/>
</dbReference>
<dbReference type="GO" id="GO:0008305">
    <property type="term" value="C:integrin complex"/>
    <property type="evidence" value="ECO:0007669"/>
    <property type="project" value="TreeGrafter"/>
</dbReference>
<dbReference type="GO" id="GO:0009897">
    <property type="term" value="C:external side of plasma membrane"/>
    <property type="evidence" value="ECO:0007669"/>
    <property type="project" value="TreeGrafter"/>
</dbReference>
<keyword evidence="4" id="KW-0325">Glycoprotein</keyword>
<dbReference type="GO" id="GO:0007160">
    <property type="term" value="P:cell-matrix adhesion"/>
    <property type="evidence" value="ECO:0007669"/>
    <property type="project" value="TreeGrafter"/>
</dbReference>
<feature type="region of interest" description="Disordered" evidence="5">
    <location>
        <begin position="461"/>
        <end position="491"/>
    </location>
</feature>
<dbReference type="Pfam" id="PF20805">
    <property type="entry name" value="Integrin_A_Ig_2"/>
    <property type="match status" value="1"/>
</dbReference>
<evidence type="ECO:0000313" key="9">
    <source>
        <dbReference type="WBParaSite" id="MCU_011964-RA"/>
    </source>
</evidence>
<dbReference type="PANTHER" id="PTHR23220:SF122">
    <property type="entry name" value="INTEGRIN ALPHA-PS1"/>
    <property type="match status" value="1"/>
</dbReference>
<keyword evidence="6" id="KW-0812">Transmembrane</keyword>
<dbReference type="Gene3D" id="2.60.40.1530">
    <property type="entry name" value="ntegrin, alpha v. Chain A, domain 4"/>
    <property type="match status" value="1"/>
</dbReference>
<dbReference type="SUPFAM" id="SSF69179">
    <property type="entry name" value="Integrin domains"/>
    <property type="match status" value="2"/>
</dbReference>
<dbReference type="WBParaSite" id="MCU_011964-RA">
    <property type="protein sequence ID" value="MCU_011964-RA"/>
    <property type="gene ID" value="MCU_011964"/>
</dbReference>
<feature type="transmembrane region" description="Helical" evidence="6">
    <location>
        <begin position="425"/>
        <end position="448"/>
    </location>
</feature>
<evidence type="ECO:0000256" key="6">
    <source>
        <dbReference type="SAM" id="Phobius"/>
    </source>
</evidence>
<dbReference type="InterPro" id="IPR032695">
    <property type="entry name" value="Integrin_dom_sf"/>
</dbReference>
<dbReference type="AlphaFoldDB" id="A0A5K3FZ00"/>
<dbReference type="Gene3D" id="1.20.5.930">
    <property type="entry name" value="Bicelle-embedded integrin alpha(iib) transmembrane segment"/>
    <property type="match status" value="1"/>
</dbReference>
<evidence type="ECO:0000256" key="3">
    <source>
        <dbReference type="ARBA" id="ARBA00023136"/>
    </source>
</evidence>
<protein>
    <submittedName>
        <fullName evidence="9">Integrin_alpha2 domain-containing protein</fullName>
    </submittedName>
</protein>
<evidence type="ECO:0000256" key="1">
    <source>
        <dbReference type="ARBA" id="ARBA00004479"/>
    </source>
</evidence>
<reference evidence="9" key="1">
    <citation type="submission" date="2019-11" db="UniProtKB">
        <authorList>
            <consortium name="WormBaseParasite"/>
        </authorList>
    </citation>
    <scope>IDENTIFICATION</scope>
</reference>
<feature type="compositionally biased region" description="Polar residues" evidence="5">
    <location>
        <begin position="474"/>
        <end position="485"/>
    </location>
</feature>
<dbReference type="GO" id="GO:0033627">
    <property type="term" value="P:cell adhesion mediated by integrin"/>
    <property type="evidence" value="ECO:0007669"/>
    <property type="project" value="TreeGrafter"/>
</dbReference>
<feature type="domain" description="Integrin alpha third immunoglobulin-like" evidence="8">
    <location>
        <begin position="160"/>
        <end position="410"/>
    </location>
</feature>
<evidence type="ECO:0000259" key="7">
    <source>
        <dbReference type="Pfam" id="PF20805"/>
    </source>
</evidence>
<organism evidence="9">
    <name type="scientific">Mesocestoides corti</name>
    <name type="common">Flatworm</name>
    <dbReference type="NCBI Taxonomy" id="53468"/>
    <lineage>
        <taxon>Eukaryota</taxon>
        <taxon>Metazoa</taxon>
        <taxon>Spiralia</taxon>
        <taxon>Lophotrochozoa</taxon>
        <taxon>Platyhelminthes</taxon>
        <taxon>Cestoda</taxon>
        <taxon>Eucestoda</taxon>
        <taxon>Cyclophyllidea</taxon>
        <taxon>Mesocestoididae</taxon>
        <taxon>Mesocestoides</taxon>
    </lineage>
</organism>
<dbReference type="GO" id="GO:0005178">
    <property type="term" value="F:integrin binding"/>
    <property type="evidence" value="ECO:0007669"/>
    <property type="project" value="TreeGrafter"/>
</dbReference>
<keyword evidence="3 6" id="KW-0472">Membrane</keyword>
<proteinExistence type="predicted"/>
<dbReference type="GO" id="GO:0098609">
    <property type="term" value="P:cell-cell adhesion"/>
    <property type="evidence" value="ECO:0007669"/>
    <property type="project" value="TreeGrafter"/>
</dbReference>
<dbReference type="InterPro" id="IPR048285">
    <property type="entry name" value="Integrin_alpha_Ig-like_2"/>
</dbReference>
<dbReference type="Pfam" id="PF20806">
    <property type="entry name" value="Integrin_A_Ig_3"/>
    <property type="match status" value="1"/>
</dbReference>
<evidence type="ECO:0000256" key="5">
    <source>
        <dbReference type="SAM" id="MobiDB-lite"/>
    </source>
</evidence>
<evidence type="ECO:0000256" key="4">
    <source>
        <dbReference type="ARBA" id="ARBA00023180"/>
    </source>
</evidence>
<dbReference type="PANTHER" id="PTHR23220">
    <property type="entry name" value="INTEGRIN ALPHA"/>
    <property type="match status" value="1"/>
</dbReference>
<keyword evidence="2" id="KW-0401">Integrin</keyword>
<dbReference type="GO" id="GO:0007229">
    <property type="term" value="P:integrin-mediated signaling pathway"/>
    <property type="evidence" value="ECO:0007669"/>
    <property type="project" value="UniProtKB-KW"/>
</dbReference>
<comment type="subcellular location">
    <subcellularLocation>
        <location evidence="1">Membrane</location>
        <topology evidence="1">Single-pass type I membrane protein</topology>
    </subcellularLocation>
</comment>
<feature type="domain" description="Integrin alpha second immunoglobulin-like" evidence="7">
    <location>
        <begin position="12"/>
        <end position="135"/>
    </location>
</feature>
<evidence type="ECO:0000256" key="2">
    <source>
        <dbReference type="ARBA" id="ARBA00023037"/>
    </source>
</evidence>
<name>A0A5K3FZ00_MESCO</name>
<evidence type="ECO:0000259" key="8">
    <source>
        <dbReference type="Pfam" id="PF20806"/>
    </source>
</evidence>
<dbReference type="InterPro" id="IPR048286">
    <property type="entry name" value="Integrin_alpha_Ig-like_3"/>
</dbReference>
<sequence length="516" mass="58060">ITFANECQFRECHPILDPRFEYSVARDKDGPVVFVGDDEFQSIEVRVTVTNRGGDPSYATSVRVSYPEELLDLNTSSRDWGPRPVLVRPGTALCHFGNPLLAWKKTTCALRFNVLGQQLTKAPKYFTINSTITSSPTFPPKILAPMADVLTVKVKMSVNVTISGEILPDAAYYSGNVTDGILVNNGENKIGATRLLVRVRVQNLRKHSLVPNSRLVIDWPYETADVVNEENGKFLFYLLEKPYVTKTEFPTSANTTIVCDSRALDKLVNPYGYRVFKSLRPQPRGDPVATAHVDLPPNHPTKYPQLKSKLEIDEMPDQGNVKRFTTRLSCYNGQLRCVPIVCDLGPLSYRAGAVSFEMPARLWDNTMRQDFKDVFMTAVQITVTWRASVTYTIDMGDTDHASNSFELKIFNDMEPEPVYPKNMPLYIGLAVFAGLLLLSILVIVLWKAKFFERKKFKRRFQRTKPASEGPKQPSPESQHLNSPGPSLQRPVNIHFAGERHVSLHSPPISAYDTMNS</sequence>